<dbReference type="EMBL" id="JAENGY010002777">
    <property type="protein sequence ID" value="KAG6943261.1"/>
    <property type="molecule type" value="Genomic_DNA"/>
</dbReference>
<name>A0A8J5LV64_9STRA</name>
<feature type="compositionally biased region" description="Basic and acidic residues" evidence="1">
    <location>
        <begin position="44"/>
        <end position="54"/>
    </location>
</feature>
<reference evidence="2" key="1">
    <citation type="submission" date="2021-01" db="EMBL/GenBank/DDBJ databases">
        <title>Phytophthora aleatoria, a newly-described species from Pinus radiata is distinct from Phytophthora cactorum isolates based on comparative genomics.</title>
        <authorList>
            <person name="Mcdougal R."/>
            <person name="Panda P."/>
            <person name="Williams N."/>
            <person name="Studholme D.J."/>
        </authorList>
    </citation>
    <scope>NUCLEOTIDE SEQUENCE</scope>
    <source>
        <strain evidence="2">NZFS 4037</strain>
    </source>
</reference>
<evidence type="ECO:0000313" key="3">
    <source>
        <dbReference type="Proteomes" id="UP000709295"/>
    </source>
</evidence>
<proteinExistence type="predicted"/>
<gene>
    <name evidence="2" type="ORF">JG688_00017688</name>
</gene>
<dbReference type="AlphaFoldDB" id="A0A8J5LV64"/>
<feature type="compositionally biased region" description="Basic residues" evidence="1">
    <location>
        <begin position="62"/>
        <end position="78"/>
    </location>
</feature>
<evidence type="ECO:0000313" key="2">
    <source>
        <dbReference type="EMBL" id="KAG6943261.1"/>
    </source>
</evidence>
<accession>A0A8J5LV64</accession>
<sequence length="163" mass="17586">MVGVSVDTVVDAEQKKKVIHQLNSLENSEDDTDPLEAVARNVAAKDEHVPRENPDYQIVNGQRKRRQRQCKVCSSRKRNVGEHRGRRWNGEAQAAPAVTDVDESAENTADDEVTGSNTVGDVSGQGAVDDDAADEDGAEENAADEAAAEERAADENDENEDGA</sequence>
<feature type="compositionally biased region" description="Acidic residues" evidence="1">
    <location>
        <begin position="128"/>
        <end position="147"/>
    </location>
</feature>
<keyword evidence="3" id="KW-1185">Reference proteome</keyword>
<protein>
    <submittedName>
        <fullName evidence="2">Uncharacterized protein</fullName>
    </submittedName>
</protein>
<feature type="compositionally biased region" description="Acidic residues" evidence="1">
    <location>
        <begin position="100"/>
        <end position="113"/>
    </location>
</feature>
<dbReference type="Proteomes" id="UP000709295">
    <property type="component" value="Unassembled WGS sequence"/>
</dbReference>
<comment type="caution">
    <text evidence="2">The sequence shown here is derived from an EMBL/GenBank/DDBJ whole genome shotgun (WGS) entry which is preliminary data.</text>
</comment>
<evidence type="ECO:0000256" key="1">
    <source>
        <dbReference type="SAM" id="MobiDB-lite"/>
    </source>
</evidence>
<organism evidence="2 3">
    <name type="scientific">Phytophthora aleatoria</name>
    <dbReference type="NCBI Taxonomy" id="2496075"/>
    <lineage>
        <taxon>Eukaryota</taxon>
        <taxon>Sar</taxon>
        <taxon>Stramenopiles</taxon>
        <taxon>Oomycota</taxon>
        <taxon>Peronosporomycetes</taxon>
        <taxon>Peronosporales</taxon>
        <taxon>Peronosporaceae</taxon>
        <taxon>Phytophthora</taxon>
    </lineage>
</organism>
<feature type="region of interest" description="Disordered" evidence="1">
    <location>
        <begin position="44"/>
        <end position="163"/>
    </location>
</feature>